<dbReference type="Pfam" id="PF13181">
    <property type="entry name" value="TPR_8"/>
    <property type="match status" value="1"/>
</dbReference>
<dbReference type="GO" id="GO:0051301">
    <property type="term" value="P:cell division"/>
    <property type="evidence" value="ECO:0007669"/>
    <property type="project" value="UniProtKB-KW"/>
</dbReference>
<feature type="region of interest" description="Disordered" evidence="8">
    <location>
        <begin position="682"/>
        <end position="714"/>
    </location>
</feature>
<dbReference type="PANTHER" id="PTHR12558">
    <property type="entry name" value="CELL DIVISION CYCLE 16,23,27"/>
    <property type="match status" value="1"/>
</dbReference>
<dbReference type="PANTHER" id="PTHR12558:SF9">
    <property type="entry name" value="CELL DIVISION CYCLE PROTEIN 16 HOMOLOG"/>
    <property type="match status" value="1"/>
</dbReference>
<keyword evidence="6" id="KW-0131">Cell cycle</keyword>
<comment type="caution">
    <text evidence="9">The sequence shown here is derived from an EMBL/GenBank/DDBJ whole genome shotgun (WGS) entry which is preliminary data.</text>
</comment>
<dbReference type="PROSITE" id="PS50005">
    <property type="entry name" value="TPR"/>
    <property type="match status" value="4"/>
</dbReference>
<evidence type="ECO:0000256" key="8">
    <source>
        <dbReference type="SAM" id="MobiDB-lite"/>
    </source>
</evidence>
<feature type="repeat" description="TPR" evidence="7">
    <location>
        <begin position="406"/>
        <end position="439"/>
    </location>
</feature>
<dbReference type="Pfam" id="PF13432">
    <property type="entry name" value="TPR_16"/>
    <property type="match status" value="2"/>
</dbReference>
<feature type="region of interest" description="Disordered" evidence="8">
    <location>
        <begin position="1"/>
        <end position="45"/>
    </location>
</feature>
<dbReference type="SMART" id="SM00028">
    <property type="entry name" value="TPR"/>
    <property type="match status" value="8"/>
</dbReference>
<proteinExistence type="predicted"/>
<dbReference type="OrthoDB" id="10006270at2759"/>
<accession>A0A068RWK4</accession>
<dbReference type="InterPro" id="IPR011990">
    <property type="entry name" value="TPR-like_helical_dom_sf"/>
</dbReference>
<dbReference type="VEuPathDB" id="FungiDB:LCOR_05750.1"/>
<dbReference type="GO" id="GO:0005737">
    <property type="term" value="C:cytoplasm"/>
    <property type="evidence" value="ECO:0007669"/>
    <property type="project" value="TreeGrafter"/>
</dbReference>
<keyword evidence="3" id="KW-0498">Mitosis</keyword>
<dbReference type="GO" id="GO:0016567">
    <property type="term" value="P:protein ubiquitination"/>
    <property type="evidence" value="ECO:0007669"/>
    <property type="project" value="TreeGrafter"/>
</dbReference>
<evidence type="ECO:0000256" key="5">
    <source>
        <dbReference type="ARBA" id="ARBA00022803"/>
    </source>
</evidence>
<dbReference type="AlphaFoldDB" id="A0A068RWK4"/>
<dbReference type="Pfam" id="PF12895">
    <property type="entry name" value="ANAPC3"/>
    <property type="match status" value="1"/>
</dbReference>
<feature type="repeat" description="TPR" evidence="7">
    <location>
        <begin position="550"/>
        <end position="583"/>
    </location>
</feature>
<dbReference type="InterPro" id="IPR019734">
    <property type="entry name" value="TPR_rpt"/>
</dbReference>
<dbReference type="PROSITE" id="PS50293">
    <property type="entry name" value="TPR_REGION"/>
    <property type="match status" value="1"/>
</dbReference>
<organism evidence="9 10">
    <name type="scientific">Lichtheimia corymbifera JMRC:FSU:9682</name>
    <dbReference type="NCBI Taxonomy" id="1263082"/>
    <lineage>
        <taxon>Eukaryota</taxon>
        <taxon>Fungi</taxon>
        <taxon>Fungi incertae sedis</taxon>
        <taxon>Mucoromycota</taxon>
        <taxon>Mucoromycotina</taxon>
        <taxon>Mucoromycetes</taxon>
        <taxon>Mucorales</taxon>
        <taxon>Lichtheimiaceae</taxon>
        <taxon>Lichtheimia</taxon>
    </lineage>
</organism>
<feature type="compositionally biased region" description="Acidic residues" evidence="8">
    <location>
        <begin position="705"/>
        <end position="714"/>
    </location>
</feature>
<evidence type="ECO:0000313" key="10">
    <source>
        <dbReference type="Proteomes" id="UP000027586"/>
    </source>
</evidence>
<keyword evidence="5 7" id="KW-0802">TPR repeat</keyword>
<dbReference type="GO" id="GO:0031145">
    <property type="term" value="P:anaphase-promoting complex-dependent catabolic process"/>
    <property type="evidence" value="ECO:0007669"/>
    <property type="project" value="TreeGrafter"/>
</dbReference>
<dbReference type="Proteomes" id="UP000027586">
    <property type="component" value="Unassembled WGS sequence"/>
</dbReference>
<dbReference type="SUPFAM" id="SSF48452">
    <property type="entry name" value="TPR-like"/>
    <property type="match status" value="2"/>
</dbReference>
<sequence length="727" mass="83050">MQSDRNIKSTPIRAGELPSDPASSPLRFTDTGTSPQDNARISSFGLRGSSVSPIAPHFASSVHSSQSDLHLSTTPMVHRSALAVGGGGGPGVGGGPLESFSTYRPLFPDMSMLRADTREDRLRLLRSDAQQMNLTKAAIFYAEKIMAITDDATDVYWLAQAYYDSNQYERALDLLNKKKTLNKSVHCRYLAGLCANALENWRDALDYLGPENPFADKDFKHDTDMEGRIKLESIMCYVRGNAYLQLKEIEKAKKCFKEALSVDVRCYDALEALFQYNMLDERAEWDFIMTLPYDEHCGQDADLFRSLYMLHLKRHSHTEELQEAQTRVEEDHRLSKSLDVMHSTAEALLAESKFEECAKVCEQIEQQDALYTKSIPAYVTCLYELGEKSKLYELAQDLVDKLNDNPISWYAVGIYYMYIKRYGEARRYFSQATTMDPYFEASWLGYGHAFAAENDHDQAINAYLTCSKLIPGSHLPYLYIGMEYMKQNLVDTAHEYYKKSLLKCTTDPYLMNEFCTLYYRKEEYTKALEYARKALKFARNRQSEKSALWPKLWSNLGHIYRRMGDYDRALRCFNVTLIKDPHNADAHGAIGIIYYLQGKYSDAVTKYQEALRNSKSSSLLLQLIDRALMQSTKEPIMSAIYRDHRETDDLFAPLRKTPLEDIELKKDYLEEEIAALDAQQHQMMDDGGGGGDGHSPKDTTTSDSIVDEESLLIDEGDLRPNMSREWL</sequence>
<keyword evidence="10" id="KW-1185">Reference proteome</keyword>
<evidence type="ECO:0000256" key="2">
    <source>
        <dbReference type="ARBA" id="ARBA00022737"/>
    </source>
</evidence>
<evidence type="ECO:0000256" key="4">
    <source>
        <dbReference type="ARBA" id="ARBA00022786"/>
    </source>
</evidence>
<keyword evidence="1" id="KW-0132">Cell division</keyword>
<feature type="compositionally biased region" description="Polar residues" evidence="8">
    <location>
        <begin position="30"/>
        <end position="41"/>
    </location>
</feature>
<feature type="repeat" description="TPR" evidence="7">
    <location>
        <begin position="233"/>
        <end position="266"/>
    </location>
</feature>
<keyword evidence="2" id="KW-0677">Repeat</keyword>
<dbReference type="GO" id="GO:0005680">
    <property type="term" value="C:anaphase-promoting complex"/>
    <property type="evidence" value="ECO:0007669"/>
    <property type="project" value="TreeGrafter"/>
</dbReference>
<evidence type="ECO:0000256" key="1">
    <source>
        <dbReference type="ARBA" id="ARBA00022618"/>
    </source>
</evidence>
<reference evidence="9" key="1">
    <citation type="submission" date="2013-08" db="EMBL/GenBank/DDBJ databases">
        <title>Gene expansion shapes genome architecture in the human pathogen Lichtheimia corymbifera: an evolutionary genomics analysis in the ancient terrestrial Mucorales (Mucoromycotina).</title>
        <authorList>
            <person name="Schwartze V.U."/>
            <person name="Winter S."/>
            <person name="Shelest E."/>
            <person name="Marcet-Houben M."/>
            <person name="Horn F."/>
            <person name="Wehner S."/>
            <person name="Hoffmann K."/>
            <person name="Riege K."/>
            <person name="Sammeth M."/>
            <person name="Nowrousian M."/>
            <person name="Valiante V."/>
            <person name="Linde J."/>
            <person name="Jacobsen I.D."/>
            <person name="Marz M."/>
            <person name="Brakhage A.A."/>
            <person name="Gabaldon T."/>
            <person name="Bocker S."/>
            <person name="Voigt K."/>
        </authorList>
    </citation>
    <scope>NUCLEOTIDE SEQUENCE [LARGE SCALE GENOMIC DNA]</scope>
    <source>
        <strain evidence="9">FSU 9682</strain>
    </source>
</reference>
<evidence type="ECO:0000256" key="7">
    <source>
        <dbReference type="PROSITE-ProRule" id="PRU00339"/>
    </source>
</evidence>
<name>A0A068RWK4_9FUNG</name>
<evidence type="ECO:0000313" key="9">
    <source>
        <dbReference type="EMBL" id="CDH54508.1"/>
    </source>
</evidence>
<evidence type="ECO:0000256" key="6">
    <source>
        <dbReference type="ARBA" id="ARBA00023306"/>
    </source>
</evidence>
<dbReference type="STRING" id="1263082.A0A068RWK4"/>
<gene>
    <name evidence="9" type="ORF">LCOR_05750.1</name>
</gene>
<dbReference type="Gene3D" id="1.25.40.10">
    <property type="entry name" value="Tetratricopeptide repeat domain"/>
    <property type="match status" value="1"/>
</dbReference>
<dbReference type="EMBL" id="CBTN010000023">
    <property type="protein sequence ID" value="CDH54508.1"/>
    <property type="molecule type" value="Genomic_DNA"/>
</dbReference>
<protein>
    <submittedName>
        <fullName evidence="9">Anaphase-promoting complex component</fullName>
    </submittedName>
</protein>
<evidence type="ECO:0000256" key="3">
    <source>
        <dbReference type="ARBA" id="ARBA00022776"/>
    </source>
</evidence>
<keyword evidence="4" id="KW-0833">Ubl conjugation pathway</keyword>
<feature type="repeat" description="TPR" evidence="7">
    <location>
        <begin position="584"/>
        <end position="617"/>
    </location>
</feature>
<dbReference type="GO" id="GO:0045842">
    <property type="term" value="P:positive regulation of mitotic metaphase/anaphase transition"/>
    <property type="evidence" value="ECO:0007669"/>
    <property type="project" value="TreeGrafter"/>
</dbReference>